<organism evidence="1 2">
    <name type="scientific">Trichuris trichiura</name>
    <name type="common">Whipworm</name>
    <name type="synonym">Trichocephalus trichiurus</name>
    <dbReference type="NCBI Taxonomy" id="36087"/>
    <lineage>
        <taxon>Eukaryota</taxon>
        <taxon>Metazoa</taxon>
        <taxon>Ecdysozoa</taxon>
        <taxon>Nematoda</taxon>
        <taxon>Enoplea</taxon>
        <taxon>Dorylaimia</taxon>
        <taxon>Trichinellida</taxon>
        <taxon>Trichuridae</taxon>
        <taxon>Trichuris</taxon>
    </lineage>
</organism>
<dbReference type="AlphaFoldDB" id="A0A077Z246"/>
<reference evidence="1" key="2">
    <citation type="submission" date="2014-03" db="EMBL/GenBank/DDBJ databases">
        <title>The whipworm genome and dual-species transcriptomics of an intimate host-pathogen interaction.</title>
        <authorList>
            <person name="Foth B.J."/>
            <person name="Tsai I.J."/>
            <person name="Reid A.J."/>
            <person name="Bancroft A.J."/>
            <person name="Nichol S."/>
            <person name="Tracey A."/>
            <person name="Holroyd N."/>
            <person name="Cotton J.A."/>
            <person name="Stanley E.J."/>
            <person name="Zarowiecki M."/>
            <person name="Liu J.Z."/>
            <person name="Huckvale T."/>
            <person name="Cooper P.J."/>
            <person name="Grencis R.K."/>
            <person name="Berriman M."/>
        </authorList>
    </citation>
    <scope>NUCLEOTIDE SEQUENCE [LARGE SCALE GENOMIC DNA]</scope>
</reference>
<reference evidence="1" key="1">
    <citation type="submission" date="2014-01" db="EMBL/GenBank/DDBJ databases">
        <authorList>
            <person name="Aslett M."/>
        </authorList>
    </citation>
    <scope>NUCLEOTIDE SEQUENCE</scope>
</reference>
<dbReference type="EMBL" id="HG805905">
    <property type="protein sequence ID" value="CDW54562.1"/>
    <property type="molecule type" value="Genomic_DNA"/>
</dbReference>
<proteinExistence type="predicted"/>
<gene>
    <name evidence="1" type="ORF">TTRE_0000283201</name>
</gene>
<dbReference type="Proteomes" id="UP000030665">
    <property type="component" value="Unassembled WGS sequence"/>
</dbReference>
<protein>
    <submittedName>
        <fullName evidence="1">Uncharacterized protein</fullName>
    </submittedName>
</protein>
<accession>A0A077Z246</accession>
<keyword evidence="2" id="KW-1185">Reference proteome</keyword>
<evidence type="ECO:0000313" key="2">
    <source>
        <dbReference type="Proteomes" id="UP000030665"/>
    </source>
</evidence>
<evidence type="ECO:0000313" key="1">
    <source>
        <dbReference type="EMBL" id="CDW54562.1"/>
    </source>
</evidence>
<sequence>MLLSRCSSWRNEVLSRCQCSTGQLVDTFPAAMVNWKAATEKVRSSEFNEHGSANERLRC</sequence>
<name>A0A077Z246_TRITR</name>